<evidence type="ECO:0000313" key="1">
    <source>
        <dbReference type="EMBL" id="MBB5263110.1"/>
    </source>
</evidence>
<gene>
    <name evidence="1" type="ORF">HNP82_000204</name>
</gene>
<dbReference type="AlphaFoldDB" id="A0A7W8M3J2"/>
<protein>
    <submittedName>
        <fullName evidence="1">Uncharacterized protein</fullName>
    </submittedName>
</protein>
<comment type="caution">
    <text evidence="1">The sequence shown here is derived from an EMBL/GenBank/DDBJ whole genome shotgun (WGS) entry which is preliminary data.</text>
</comment>
<evidence type="ECO:0000313" key="2">
    <source>
        <dbReference type="Proteomes" id="UP000543642"/>
    </source>
</evidence>
<name>A0A7W8M3J2_9FIRM</name>
<dbReference type="EMBL" id="JACHFW010000001">
    <property type="protein sequence ID" value="MBB5263110.1"/>
    <property type="molecule type" value="Genomic_DNA"/>
</dbReference>
<accession>A0A7W8M3J2</accession>
<reference evidence="1 2" key="1">
    <citation type="submission" date="2020-08" db="EMBL/GenBank/DDBJ databases">
        <title>Genomic Encyclopedia of Type Strains, Phase IV (KMG-IV): sequencing the most valuable type-strain genomes for metagenomic binning, comparative biology and taxonomic classification.</title>
        <authorList>
            <person name="Goeker M."/>
        </authorList>
    </citation>
    <scope>NUCLEOTIDE SEQUENCE [LARGE SCALE GENOMIC DNA]</scope>
    <source>
        <strain evidence="1 2">DSM 106146</strain>
    </source>
</reference>
<organism evidence="1 2">
    <name type="scientific">Catenibacillus scindens</name>
    <dbReference type="NCBI Taxonomy" id="673271"/>
    <lineage>
        <taxon>Bacteria</taxon>
        <taxon>Bacillati</taxon>
        <taxon>Bacillota</taxon>
        <taxon>Clostridia</taxon>
        <taxon>Lachnospirales</taxon>
        <taxon>Lachnospiraceae</taxon>
        <taxon>Catenibacillus</taxon>
    </lineage>
</organism>
<sequence>MEALAFKAYGVNADMDQQTGAALIRLIN</sequence>
<keyword evidence="2" id="KW-1185">Reference proteome</keyword>
<proteinExistence type="predicted"/>
<dbReference type="Proteomes" id="UP000543642">
    <property type="component" value="Unassembled WGS sequence"/>
</dbReference>